<reference evidence="1 2" key="1">
    <citation type="journal article" date="2016" name="Nat. Commun.">
        <title>Thousands of microbial genomes shed light on interconnected biogeochemical processes in an aquifer system.</title>
        <authorList>
            <person name="Anantharaman K."/>
            <person name="Brown C.T."/>
            <person name="Hug L.A."/>
            <person name="Sharon I."/>
            <person name="Castelle C.J."/>
            <person name="Probst A.J."/>
            <person name="Thomas B.C."/>
            <person name="Singh A."/>
            <person name="Wilkins M.J."/>
            <person name="Karaoz U."/>
            <person name="Brodie E.L."/>
            <person name="Williams K.H."/>
            <person name="Hubbard S.S."/>
            <person name="Banfield J.F."/>
        </authorList>
    </citation>
    <scope>NUCLEOTIDE SEQUENCE [LARGE SCALE GENOMIC DNA]</scope>
</reference>
<dbReference type="AlphaFoldDB" id="A0A1F7TXB9"/>
<sequence>MPIEYINEPVEVRVDFCNRRVLPRAMSWNNRLYTVSHVNMVHSAHNGTSKLFFFSVSDDTNYFKLQLDTEHLEWRLVEMYSET</sequence>
<evidence type="ECO:0000313" key="1">
    <source>
        <dbReference type="EMBL" id="OGL70248.1"/>
    </source>
</evidence>
<protein>
    <submittedName>
        <fullName evidence="1">Uncharacterized protein</fullName>
    </submittedName>
</protein>
<accession>A0A1F7TXB9</accession>
<evidence type="ECO:0000313" key="2">
    <source>
        <dbReference type="Proteomes" id="UP000177097"/>
    </source>
</evidence>
<dbReference type="EMBL" id="MGDX01000033">
    <property type="protein sequence ID" value="OGL70248.1"/>
    <property type="molecule type" value="Genomic_DNA"/>
</dbReference>
<gene>
    <name evidence="1" type="ORF">A3C17_03225</name>
</gene>
<dbReference type="Proteomes" id="UP000177097">
    <property type="component" value="Unassembled WGS sequence"/>
</dbReference>
<name>A0A1F7TXB9_9BACT</name>
<proteinExistence type="predicted"/>
<comment type="caution">
    <text evidence="1">The sequence shown here is derived from an EMBL/GenBank/DDBJ whole genome shotgun (WGS) entry which is preliminary data.</text>
</comment>
<organism evidence="1 2">
    <name type="scientific">Candidatus Uhrbacteria bacterium RIFCSPHIGHO2_02_FULL_53_13</name>
    <dbReference type="NCBI Taxonomy" id="1802389"/>
    <lineage>
        <taxon>Bacteria</taxon>
        <taxon>Candidatus Uhriibacteriota</taxon>
    </lineage>
</organism>